<dbReference type="AlphaFoldDB" id="A0A5C8HRD8"/>
<accession>A0A5C8HRD8</accession>
<keyword evidence="8" id="KW-1185">Reference proteome</keyword>
<dbReference type="InterPro" id="IPR036388">
    <property type="entry name" value="WH-like_DNA-bd_sf"/>
</dbReference>
<dbReference type="GO" id="GO:0003677">
    <property type="term" value="F:DNA binding"/>
    <property type="evidence" value="ECO:0007669"/>
    <property type="project" value="UniProtKB-KW"/>
</dbReference>
<evidence type="ECO:0000256" key="4">
    <source>
        <dbReference type="ARBA" id="ARBA00023163"/>
    </source>
</evidence>
<dbReference type="SUPFAM" id="SSF100950">
    <property type="entry name" value="NagB/RpiA/CoA transferase-like"/>
    <property type="match status" value="1"/>
</dbReference>
<evidence type="ECO:0000313" key="7">
    <source>
        <dbReference type="EMBL" id="TXK06706.1"/>
    </source>
</evidence>
<dbReference type="PANTHER" id="PTHR34294">
    <property type="entry name" value="TRANSCRIPTIONAL REGULATOR-RELATED"/>
    <property type="match status" value="1"/>
</dbReference>
<dbReference type="OrthoDB" id="186585at2"/>
<evidence type="ECO:0000259" key="6">
    <source>
        <dbReference type="Pfam" id="PF12802"/>
    </source>
</evidence>
<dbReference type="GO" id="GO:0003700">
    <property type="term" value="F:DNA-binding transcription factor activity"/>
    <property type="evidence" value="ECO:0007669"/>
    <property type="project" value="InterPro"/>
</dbReference>
<feature type="domain" description="Sugar-binding" evidence="5">
    <location>
        <begin position="61"/>
        <end position="315"/>
    </location>
</feature>
<comment type="caution">
    <text evidence="7">The sequence shown here is derived from an EMBL/GenBank/DDBJ whole genome shotgun (WGS) entry which is preliminary data.</text>
</comment>
<evidence type="ECO:0000256" key="2">
    <source>
        <dbReference type="ARBA" id="ARBA00023015"/>
    </source>
</evidence>
<dbReference type="GO" id="GO:0030246">
    <property type="term" value="F:carbohydrate binding"/>
    <property type="evidence" value="ECO:0007669"/>
    <property type="project" value="InterPro"/>
</dbReference>
<dbReference type="EMBL" id="VRSW01000001">
    <property type="protein sequence ID" value="TXK06706.1"/>
    <property type="molecule type" value="Genomic_DNA"/>
</dbReference>
<gene>
    <name evidence="7" type="ORF">FVP60_04100</name>
</gene>
<feature type="domain" description="HTH marR-type" evidence="6">
    <location>
        <begin position="14"/>
        <end position="56"/>
    </location>
</feature>
<keyword evidence="4" id="KW-0804">Transcription</keyword>
<dbReference type="Proteomes" id="UP000321196">
    <property type="component" value="Unassembled WGS sequence"/>
</dbReference>
<evidence type="ECO:0000256" key="1">
    <source>
        <dbReference type="ARBA" id="ARBA00010466"/>
    </source>
</evidence>
<evidence type="ECO:0000259" key="5">
    <source>
        <dbReference type="Pfam" id="PF04198"/>
    </source>
</evidence>
<dbReference type="InterPro" id="IPR037171">
    <property type="entry name" value="NagB/RpiA_transferase-like"/>
</dbReference>
<evidence type="ECO:0000313" key="8">
    <source>
        <dbReference type="Proteomes" id="UP000321196"/>
    </source>
</evidence>
<keyword evidence="3" id="KW-0238">DNA-binding</keyword>
<evidence type="ECO:0000256" key="3">
    <source>
        <dbReference type="ARBA" id="ARBA00023125"/>
    </source>
</evidence>
<dbReference type="Pfam" id="PF04198">
    <property type="entry name" value="Sugar-bind"/>
    <property type="match status" value="1"/>
</dbReference>
<dbReference type="InterPro" id="IPR051054">
    <property type="entry name" value="SorC_transcr_regulators"/>
</dbReference>
<comment type="similarity">
    <text evidence="1">Belongs to the SorC transcriptional regulatory family.</text>
</comment>
<dbReference type="Pfam" id="PF12802">
    <property type="entry name" value="MarR_2"/>
    <property type="match status" value="1"/>
</dbReference>
<reference evidence="7 8" key="1">
    <citation type="submission" date="2019-08" db="EMBL/GenBank/DDBJ databases">
        <authorList>
            <person name="Dong K."/>
        </authorList>
    </citation>
    <scope>NUCLEOTIDE SEQUENCE [LARGE SCALE GENOMIC DNA]</scope>
    <source>
        <strain evidence="7 8">M4-8</strain>
    </source>
</reference>
<dbReference type="InterPro" id="IPR000835">
    <property type="entry name" value="HTH_MarR-typ"/>
</dbReference>
<dbReference type="Gene3D" id="1.10.10.10">
    <property type="entry name" value="Winged helix-like DNA-binding domain superfamily/Winged helix DNA-binding domain"/>
    <property type="match status" value="1"/>
</dbReference>
<dbReference type="InterPro" id="IPR007324">
    <property type="entry name" value="Sugar-bd_dom_put"/>
</dbReference>
<name>A0A5C8HRD8_9MICO</name>
<organism evidence="7 8">
    <name type="scientific">Microbacterium mitrae</name>
    <dbReference type="NCBI Taxonomy" id="664640"/>
    <lineage>
        <taxon>Bacteria</taxon>
        <taxon>Bacillati</taxon>
        <taxon>Actinomycetota</taxon>
        <taxon>Actinomycetes</taxon>
        <taxon>Micrococcales</taxon>
        <taxon>Microbacteriaceae</taxon>
        <taxon>Microbacterium</taxon>
    </lineage>
</organism>
<dbReference type="PANTHER" id="PTHR34294:SF1">
    <property type="entry name" value="TRANSCRIPTIONAL REGULATOR LSRR"/>
    <property type="match status" value="1"/>
</dbReference>
<protein>
    <submittedName>
        <fullName evidence="7">MarR family transcriptional regulator</fullName>
    </submittedName>
</protein>
<proteinExistence type="inferred from homology"/>
<dbReference type="Gene3D" id="3.40.50.1360">
    <property type="match status" value="1"/>
</dbReference>
<keyword evidence="2" id="KW-0805">Transcription regulation</keyword>
<sequence length="324" mass="35436">MYSDRQSDALRAAHLYYVQSLTMKAIAAELRVSRSSVSRLLAHARDSGLVRISLHDPDEAPAKIAVRITERFDTAVHIVPVSPSTSDIERLRRVAVVSARLLGSLVESHQKVGLAWGSTLNAVSRALVPQPTEGTVFVQLNGSGNIGGEGLAYSSDMLRRFADAFEARVEQFPVPAFFDDPLTRQAFWRERTTQRILRLQTRLDLAVFSVGSPFAEVPSHVYHGEYLDRADYQSLTDDKVVGDIATVFYRADGSTQDITLNARATGPDFRVLRRTPRRVCIVAGSAKVVSLLGALAAGMITDLIIDEASAAALLRASDAERRSS</sequence>